<sequence>MHYMAFMKIMDGASKRVSRAISLAGTRQKKVEVTAVKKNRIYYRDANPLGNKIHAVQRMKLSSKPLI</sequence>
<dbReference type="EMBL" id="AALMBH010000006">
    <property type="protein sequence ID" value="EDB0369618.1"/>
    <property type="molecule type" value="Genomic_DNA"/>
</dbReference>
<dbReference type="AlphaFoldDB" id="A0A626LTI1"/>
<protein>
    <submittedName>
        <fullName evidence="1">Uncharacterized protein</fullName>
    </submittedName>
</protein>
<reference evidence="1" key="1">
    <citation type="submission" date="2019-10" db="EMBL/GenBank/DDBJ databases">
        <authorList>
            <person name="Ashton P.M."/>
            <person name="Dallman T."/>
            <person name="Nair S."/>
            <person name="De Pinna E."/>
            <person name="Peters T."/>
            <person name="Grant K."/>
        </authorList>
    </citation>
    <scope>NUCLEOTIDE SEQUENCE</scope>
    <source>
        <strain evidence="1">808171</strain>
    </source>
</reference>
<proteinExistence type="predicted"/>
<comment type="caution">
    <text evidence="1">The sequence shown here is derived from an EMBL/GenBank/DDBJ whole genome shotgun (WGS) entry which is preliminary data.</text>
</comment>
<name>A0A626LTI1_SALMU</name>
<organism evidence="1">
    <name type="scientific">Salmonella muenchen</name>
    <dbReference type="NCBI Taxonomy" id="596"/>
    <lineage>
        <taxon>Bacteria</taxon>
        <taxon>Pseudomonadati</taxon>
        <taxon>Pseudomonadota</taxon>
        <taxon>Gammaproteobacteria</taxon>
        <taxon>Enterobacterales</taxon>
        <taxon>Enterobacteriaceae</taxon>
        <taxon>Salmonella</taxon>
    </lineage>
</organism>
<evidence type="ECO:0000313" key="1">
    <source>
        <dbReference type="EMBL" id="EDB0369618.1"/>
    </source>
</evidence>
<gene>
    <name evidence="1" type="ORF">F9G82_06715</name>
</gene>
<dbReference type="RefSeq" id="WP_001557485.1">
    <property type="nucleotide sequence ID" value="NZ_CP120325.1"/>
</dbReference>
<accession>A0A626LTI1</accession>